<proteinExistence type="inferred from homology"/>
<dbReference type="Gene3D" id="3.30.1330.10">
    <property type="entry name" value="PurM-like, N-terminal domain"/>
    <property type="match status" value="1"/>
</dbReference>
<organism evidence="18 19">
    <name type="scientific">Bifidobacterium magnum</name>
    <dbReference type="NCBI Taxonomy" id="1692"/>
    <lineage>
        <taxon>Bacteria</taxon>
        <taxon>Bacillati</taxon>
        <taxon>Actinomycetota</taxon>
        <taxon>Actinomycetes</taxon>
        <taxon>Bifidobacteriales</taxon>
        <taxon>Bifidobacteriaceae</taxon>
        <taxon>Bifidobacterium</taxon>
    </lineage>
</organism>
<dbReference type="PANTHER" id="PTHR10520">
    <property type="entry name" value="TRIFUNCTIONAL PURINE BIOSYNTHETIC PROTEIN ADENOSINE-3-RELATED"/>
    <property type="match status" value="1"/>
</dbReference>
<accession>A0A087BE20</accession>
<dbReference type="PANTHER" id="PTHR10520:SF12">
    <property type="entry name" value="TRIFUNCTIONAL PURINE BIOSYNTHETIC PROTEIN ADENOSINE-3"/>
    <property type="match status" value="1"/>
</dbReference>
<evidence type="ECO:0000256" key="7">
    <source>
        <dbReference type="ARBA" id="ARBA00022598"/>
    </source>
</evidence>
<evidence type="ECO:0000256" key="5">
    <source>
        <dbReference type="ARBA" id="ARBA00020367"/>
    </source>
</evidence>
<dbReference type="EMBL" id="JGZB01000002">
    <property type="protein sequence ID" value="KFI69270.1"/>
    <property type="molecule type" value="Genomic_DNA"/>
</dbReference>
<dbReference type="Proteomes" id="UP000029052">
    <property type="component" value="Unassembled WGS sequence"/>
</dbReference>
<dbReference type="InterPro" id="IPR016188">
    <property type="entry name" value="PurM-like_N"/>
</dbReference>
<dbReference type="UniPathway" id="UPA00074">
    <property type="reaction ID" value="UER00129"/>
</dbReference>
<dbReference type="InterPro" id="IPR004733">
    <property type="entry name" value="PurM_cligase"/>
</dbReference>
<dbReference type="GO" id="GO:0046084">
    <property type="term" value="P:adenine biosynthetic process"/>
    <property type="evidence" value="ECO:0007669"/>
    <property type="project" value="TreeGrafter"/>
</dbReference>
<comment type="subcellular location">
    <subcellularLocation>
        <location evidence="1 15">Cytoplasm</location>
    </subcellularLocation>
</comment>
<evidence type="ECO:0000313" key="19">
    <source>
        <dbReference type="Proteomes" id="UP000029052"/>
    </source>
</evidence>
<feature type="domain" description="PurM-like C-terminal" evidence="17">
    <location>
        <begin position="173"/>
        <end position="343"/>
    </location>
</feature>
<name>A0A087BE20_9BIFI</name>
<keyword evidence="9 15" id="KW-0658">Purine biosynthesis</keyword>
<dbReference type="NCBIfam" id="TIGR00878">
    <property type="entry name" value="purM"/>
    <property type="match status" value="1"/>
</dbReference>
<dbReference type="CDD" id="cd02196">
    <property type="entry name" value="PurM"/>
    <property type="match status" value="1"/>
</dbReference>
<evidence type="ECO:0000313" key="18">
    <source>
        <dbReference type="EMBL" id="KFI69270.1"/>
    </source>
</evidence>
<keyword evidence="8 15" id="KW-0547">Nucleotide-binding</keyword>
<dbReference type="Gene3D" id="3.90.650.10">
    <property type="entry name" value="PurM-like C-terminal domain"/>
    <property type="match status" value="1"/>
</dbReference>
<comment type="catalytic activity">
    <reaction evidence="14 15">
        <text>2-formamido-N(1)-(5-O-phospho-beta-D-ribosyl)acetamidine + ATP = 5-amino-1-(5-phospho-beta-D-ribosyl)imidazole + ADP + phosphate + H(+)</text>
        <dbReference type="Rhea" id="RHEA:23032"/>
        <dbReference type="ChEBI" id="CHEBI:15378"/>
        <dbReference type="ChEBI" id="CHEBI:30616"/>
        <dbReference type="ChEBI" id="CHEBI:43474"/>
        <dbReference type="ChEBI" id="CHEBI:137981"/>
        <dbReference type="ChEBI" id="CHEBI:147287"/>
        <dbReference type="ChEBI" id="CHEBI:456216"/>
        <dbReference type="EC" id="6.3.3.1"/>
    </reaction>
</comment>
<dbReference type="GO" id="GO:0005829">
    <property type="term" value="C:cytosol"/>
    <property type="evidence" value="ECO:0007669"/>
    <property type="project" value="TreeGrafter"/>
</dbReference>
<evidence type="ECO:0000259" key="17">
    <source>
        <dbReference type="Pfam" id="PF02769"/>
    </source>
</evidence>
<dbReference type="FunFam" id="3.30.1330.10:FF:000001">
    <property type="entry name" value="Phosphoribosylformylglycinamidine cyclo-ligase"/>
    <property type="match status" value="1"/>
</dbReference>
<dbReference type="GO" id="GO:0004637">
    <property type="term" value="F:phosphoribosylamine-glycine ligase activity"/>
    <property type="evidence" value="ECO:0007669"/>
    <property type="project" value="TreeGrafter"/>
</dbReference>
<protein>
    <recommendedName>
        <fullName evidence="5 15">Phosphoribosylformylglycinamidine cyclo-ligase</fullName>
        <ecNumber evidence="4 15">6.3.3.1</ecNumber>
    </recommendedName>
    <alternativeName>
        <fullName evidence="12 15">AIR synthase</fullName>
    </alternativeName>
    <alternativeName>
        <fullName evidence="13 15">AIRS</fullName>
    </alternativeName>
    <alternativeName>
        <fullName evidence="11 15">Phosphoribosyl-aminoimidazole synthetase</fullName>
    </alternativeName>
</protein>
<reference evidence="18 19" key="1">
    <citation type="submission" date="2014-03" db="EMBL/GenBank/DDBJ databases">
        <title>Genomics of Bifidobacteria.</title>
        <authorList>
            <person name="Ventura M."/>
            <person name="Milani C."/>
            <person name="Lugli G.A."/>
        </authorList>
    </citation>
    <scope>NUCLEOTIDE SEQUENCE [LARGE SCALE GENOMIC DNA]</scope>
    <source>
        <strain evidence="18 19">LMG 11591</strain>
    </source>
</reference>
<evidence type="ECO:0000259" key="16">
    <source>
        <dbReference type="Pfam" id="PF00586"/>
    </source>
</evidence>
<evidence type="ECO:0000256" key="13">
    <source>
        <dbReference type="ARBA" id="ARBA00033093"/>
    </source>
</evidence>
<evidence type="ECO:0000256" key="10">
    <source>
        <dbReference type="ARBA" id="ARBA00022840"/>
    </source>
</evidence>
<keyword evidence="19" id="KW-1185">Reference proteome</keyword>
<dbReference type="Pfam" id="PF00586">
    <property type="entry name" value="AIRS"/>
    <property type="match status" value="1"/>
</dbReference>
<dbReference type="InterPro" id="IPR010918">
    <property type="entry name" value="PurM-like_C_dom"/>
</dbReference>
<dbReference type="InterPro" id="IPR036676">
    <property type="entry name" value="PurM-like_C_sf"/>
</dbReference>
<dbReference type="eggNOG" id="COG0150">
    <property type="taxonomic scope" value="Bacteria"/>
</dbReference>
<comment type="similarity">
    <text evidence="3 15">Belongs to the AIR synthase family.</text>
</comment>
<evidence type="ECO:0000256" key="11">
    <source>
        <dbReference type="ARBA" id="ARBA00031908"/>
    </source>
</evidence>
<feature type="domain" description="PurM-like N-terminal" evidence="16">
    <location>
        <begin position="56"/>
        <end position="161"/>
    </location>
</feature>
<evidence type="ECO:0000256" key="9">
    <source>
        <dbReference type="ARBA" id="ARBA00022755"/>
    </source>
</evidence>
<keyword evidence="10 15" id="KW-0067">ATP-binding</keyword>
<dbReference type="HAMAP" id="MF_00741">
    <property type="entry name" value="AIRS"/>
    <property type="match status" value="1"/>
</dbReference>
<dbReference type="GO" id="GO:0006189">
    <property type="term" value="P:'de novo' IMP biosynthetic process"/>
    <property type="evidence" value="ECO:0007669"/>
    <property type="project" value="UniProtKB-UniRule"/>
</dbReference>
<evidence type="ECO:0000256" key="12">
    <source>
        <dbReference type="ARBA" id="ARBA00032931"/>
    </source>
</evidence>
<keyword evidence="7 15" id="KW-0436">Ligase</keyword>
<evidence type="ECO:0000256" key="2">
    <source>
        <dbReference type="ARBA" id="ARBA00004686"/>
    </source>
</evidence>
<dbReference type="SUPFAM" id="SSF55326">
    <property type="entry name" value="PurM N-terminal domain-like"/>
    <property type="match status" value="1"/>
</dbReference>
<dbReference type="STRING" id="1692.BMAGN_1038"/>
<evidence type="ECO:0000256" key="14">
    <source>
        <dbReference type="ARBA" id="ARBA00049057"/>
    </source>
</evidence>
<dbReference type="RefSeq" id="WP_022859646.1">
    <property type="nucleotide sequence ID" value="NZ_JGZB01000002.1"/>
</dbReference>
<dbReference type="SUPFAM" id="SSF56042">
    <property type="entry name" value="PurM C-terminal domain-like"/>
    <property type="match status" value="1"/>
</dbReference>
<comment type="pathway">
    <text evidence="2 15">Purine metabolism; IMP biosynthesis via de novo pathway; 5-amino-1-(5-phospho-D-ribosyl)imidazole from N(2)-formyl-N(1)-(5-phospho-D-ribosyl)glycinamide: step 2/2.</text>
</comment>
<evidence type="ECO:0000256" key="1">
    <source>
        <dbReference type="ARBA" id="ARBA00004496"/>
    </source>
</evidence>
<evidence type="ECO:0000256" key="6">
    <source>
        <dbReference type="ARBA" id="ARBA00022490"/>
    </source>
</evidence>
<dbReference type="InterPro" id="IPR036921">
    <property type="entry name" value="PurM-like_N_sf"/>
</dbReference>
<evidence type="ECO:0000256" key="4">
    <source>
        <dbReference type="ARBA" id="ARBA00013047"/>
    </source>
</evidence>
<dbReference type="AlphaFoldDB" id="A0A087BE20"/>
<dbReference type="EC" id="6.3.3.1" evidence="4 15"/>
<dbReference type="GO" id="GO:0005524">
    <property type="term" value="F:ATP binding"/>
    <property type="evidence" value="ECO:0007669"/>
    <property type="project" value="UniProtKB-KW"/>
</dbReference>
<gene>
    <name evidence="15" type="primary">purM</name>
    <name evidence="18" type="ORF">BMAGN_1038</name>
</gene>
<dbReference type="GO" id="GO:0004641">
    <property type="term" value="F:phosphoribosylformylglycinamidine cyclo-ligase activity"/>
    <property type="evidence" value="ECO:0007669"/>
    <property type="project" value="UniProtKB-UniRule"/>
</dbReference>
<keyword evidence="6 15" id="KW-0963">Cytoplasm</keyword>
<evidence type="ECO:0000256" key="3">
    <source>
        <dbReference type="ARBA" id="ARBA00010280"/>
    </source>
</evidence>
<dbReference type="Pfam" id="PF02769">
    <property type="entry name" value="AIRS_C"/>
    <property type="match status" value="1"/>
</dbReference>
<evidence type="ECO:0000256" key="8">
    <source>
        <dbReference type="ARBA" id="ARBA00022741"/>
    </source>
</evidence>
<dbReference type="FunFam" id="3.90.650.10:FF:000011">
    <property type="entry name" value="Phosphoribosylformylglycinamidine cyclo-ligase"/>
    <property type="match status" value="1"/>
</dbReference>
<comment type="caution">
    <text evidence="18">The sequence shown here is derived from an EMBL/GenBank/DDBJ whole genome shotgun (WGS) entry which is preliminary data.</text>
</comment>
<sequence>MPKAYENAGVSVEAGYEVVQRITQHVARTARPGAAGTIGGFGGLFDLAPLGMSDPVLVSGTDGVGTKLVIAQQMGIHNTIGVDCVAMCVNDIAAQGAQPLFFLDYIACGSNDPATLEQVVSGVADGCVEAGAALIGGETAEMPGMYDADEYDLAGFAAGAVERDRIIDGLGIRPGDMLIGLASSGVHSNGFSLVRKALFEDAGYTVHTTLPELDGRELGEVLLTPTTIYVQPLLALCQQNLVQGVAHITGGGFIENIPRMLPEDTAAQIDLGTWPVPPIFPVIERAGGIDHAEMFNVFNMGVGMVLAVRPDEAEQAMALLEKAGQAAYMIGEIVEREDDGAQVVFMNAQ</sequence>
<evidence type="ECO:0000256" key="15">
    <source>
        <dbReference type="HAMAP-Rule" id="MF_00741"/>
    </source>
</evidence>